<proteinExistence type="predicted"/>
<dbReference type="Pfam" id="PF11796">
    <property type="entry name" value="DUF3323"/>
    <property type="match status" value="1"/>
</dbReference>
<dbReference type="AlphaFoldDB" id="A0A563EPM4"/>
<gene>
    <name evidence="3" type="ORF">FKR81_24945</name>
</gene>
<evidence type="ECO:0000313" key="4">
    <source>
        <dbReference type="Proteomes" id="UP000316639"/>
    </source>
</evidence>
<dbReference type="Pfam" id="PF09664">
    <property type="entry name" value="DUF2399"/>
    <property type="match status" value="1"/>
</dbReference>
<organism evidence="3 4">
    <name type="scientific">Lentzea tibetensis</name>
    <dbReference type="NCBI Taxonomy" id="2591470"/>
    <lineage>
        <taxon>Bacteria</taxon>
        <taxon>Bacillati</taxon>
        <taxon>Actinomycetota</taxon>
        <taxon>Actinomycetes</taxon>
        <taxon>Pseudonocardiales</taxon>
        <taxon>Pseudonocardiaceae</taxon>
        <taxon>Lentzea</taxon>
    </lineage>
</organism>
<evidence type="ECO:0000313" key="3">
    <source>
        <dbReference type="EMBL" id="TWP49353.1"/>
    </source>
</evidence>
<dbReference type="InterPro" id="IPR024466">
    <property type="entry name" value="CHP02679_N"/>
</dbReference>
<protein>
    <submittedName>
        <fullName evidence="3">DUF2399 domain-containing protein</fullName>
    </submittedName>
</protein>
<sequence>MTNPYHRPELAKLWQLARETLEGGGRSAFSIRVEDAATAEALGEVLRKPVAHPARRQISLARLDEHLRAAGTTLVGVLESVHGRPVGMTAEQEAPTADAVLRFALREHRLDARPWAAAWIEQVRRYGKIPQPALPMLATRAAEVLSRMALDAPPRAWVSRHSLAGNDLDDGRPLARIVLRAAALAHGVDVPRDPRTLWERCGVLRDGLADPVLTTNGHLTLDSAPEFAEITVCRSPRLLESGFPGPLLVLDHGLTAQARHHLARLADRGTRIRCHGDFTADGIRLVDDVLAWTGGTAWRMSATDYRDAVAALLTQGVELPTLTTPPPAASWDAQLAGTMAATGLQVTEEHVLTTLT</sequence>
<dbReference type="Proteomes" id="UP000316639">
    <property type="component" value="Unassembled WGS sequence"/>
</dbReference>
<evidence type="ECO:0000259" key="1">
    <source>
        <dbReference type="Pfam" id="PF09664"/>
    </source>
</evidence>
<dbReference type="OrthoDB" id="8188786at2"/>
<comment type="caution">
    <text evidence="3">The sequence shown here is derived from an EMBL/GenBank/DDBJ whole genome shotgun (WGS) entry which is preliminary data.</text>
</comment>
<reference evidence="3 4" key="1">
    <citation type="submission" date="2019-07" db="EMBL/GenBank/DDBJ databases">
        <title>Lentzea xizangensis sp. nov., isolated from Qinghai-Tibetan Plateau Soils.</title>
        <authorList>
            <person name="Huang J."/>
        </authorList>
    </citation>
    <scope>NUCLEOTIDE SEQUENCE [LARGE SCALE GENOMIC DNA]</scope>
    <source>
        <strain evidence="3 4">FXJ1.1311</strain>
    </source>
</reference>
<keyword evidence="4" id="KW-1185">Reference proteome</keyword>
<feature type="domain" description="Conserved hypothetical protein CHP02679 N terminus" evidence="2">
    <location>
        <begin position="30"/>
        <end position="216"/>
    </location>
</feature>
<dbReference type="EMBL" id="VOBR01000016">
    <property type="protein sequence ID" value="TWP49353.1"/>
    <property type="molecule type" value="Genomic_DNA"/>
</dbReference>
<feature type="domain" description="DUF2399" evidence="1">
    <location>
        <begin position="229"/>
        <end position="356"/>
    </location>
</feature>
<accession>A0A563EPM4</accession>
<name>A0A563EPM4_9PSEU</name>
<evidence type="ECO:0000259" key="2">
    <source>
        <dbReference type="Pfam" id="PF11796"/>
    </source>
</evidence>
<dbReference type="InterPro" id="IPR024465">
    <property type="entry name" value="DUF2399"/>
</dbReference>
<dbReference type="RefSeq" id="WP_146354941.1">
    <property type="nucleotide sequence ID" value="NZ_VOBR01000016.1"/>
</dbReference>